<evidence type="ECO:0000256" key="1">
    <source>
        <dbReference type="SAM" id="MobiDB-lite"/>
    </source>
</evidence>
<evidence type="ECO:0000313" key="2">
    <source>
        <dbReference type="EMBL" id="OQV14089.1"/>
    </source>
</evidence>
<sequence length="132" mass="14656">MGAWPRDGVWCECLSGWLDAATRALIRRERGIQCRKTPRPLHTFLTPSGSSRTAEEYMKSSSIACTSEAYCSGRQSLEDPDAVRAEEEEEEEERAARNVNPSLLGSPKNAYVKIMVPGLTKRRGPGSATRRL</sequence>
<organism evidence="2 3">
    <name type="scientific">Hypsibius exemplaris</name>
    <name type="common">Freshwater tardigrade</name>
    <dbReference type="NCBI Taxonomy" id="2072580"/>
    <lineage>
        <taxon>Eukaryota</taxon>
        <taxon>Metazoa</taxon>
        <taxon>Ecdysozoa</taxon>
        <taxon>Tardigrada</taxon>
        <taxon>Eutardigrada</taxon>
        <taxon>Parachela</taxon>
        <taxon>Hypsibioidea</taxon>
        <taxon>Hypsibiidae</taxon>
        <taxon>Hypsibius</taxon>
    </lineage>
</organism>
<evidence type="ECO:0000313" key="3">
    <source>
        <dbReference type="Proteomes" id="UP000192578"/>
    </source>
</evidence>
<proteinExistence type="predicted"/>
<reference evidence="3" key="1">
    <citation type="submission" date="2017-01" db="EMBL/GenBank/DDBJ databases">
        <title>Comparative genomics of anhydrobiosis in the tardigrade Hypsibius dujardini.</title>
        <authorList>
            <person name="Yoshida Y."/>
            <person name="Koutsovoulos G."/>
            <person name="Laetsch D."/>
            <person name="Stevens L."/>
            <person name="Kumar S."/>
            <person name="Horikawa D."/>
            <person name="Ishino K."/>
            <person name="Komine S."/>
            <person name="Tomita M."/>
            <person name="Blaxter M."/>
            <person name="Arakawa K."/>
        </authorList>
    </citation>
    <scope>NUCLEOTIDE SEQUENCE [LARGE SCALE GENOMIC DNA]</scope>
    <source>
        <strain evidence="3">Z151</strain>
    </source>
</reference>
<comment type="caution">
    <text evidence="2">The sequence shown here is derived from an EMBL/GenBank/DDBJ whole genome shotgun (WGS) entry which is preliminary data.</text>
</comment>
<dbReference type="EMBL" id="MTYJ01000110">
    <property type="protein sequence ID" value="OQV14089.1"/>
    <property type="molecule type" value="Genomic_DNA"/>
</dbReference>
<name>A0A1W0WFW8_HYPEX</name>
<keyword evidence="3" id="KW-1185">Reference proteome</keyword>
<dbReference type="Proteomes" id="UP000192578">
    <property type="component" value="Unassembled WGS sequence"/>
</dbReference>
<feature type="region of interest" description="Disordered" evidence="1">
    <location>
        <begin position="76"/>
        <end position="106"/>
    </location>
</feature>
<protein>
    <submittedName>
        <fullName evidence="2">Uncharacterized protein</fullName>
    </submittedName>
</protein>
<accession>A0A1W0WFW8</accession>
<dbReference type="AlphaFoldDB" id="A0A1W0WFW8"/>
<gene>
    <name evidence="2" type="ORF">BV898_11665</name>
</gene>